<feature type="region of interest" description="Disordered" evidence="1">
    <location>
        <begin position="74"/>
        <end position="96"/>
    </location>
</feature>
<dbReference type="EMBL" id="MU826842">
    <property type="protein sequence ID" value="KAJ7371807.1"/>
    <property type="molecule type" value="Genomic_DNA"/>
</dbReference>
<dbReference type="SUPFAM" id="SSF57933">
    <property type="entry name" value="TAZ domain"/>
    <property type="match status" value="1"/>
</dbReference>
<evidence type="ECO:0000313" key="3">
    <source>
        <dbReference type="Proteomes" id="UP001163046"/>
    </source>
</evidence>
<name>A0A9W9YYF6_9CNID</name>
<dbReference type="InterPro" id="IPR035898">
    <property type="entry name" value="TAZ_dom_sf"/>
</dbReference>
<evidence type="ECO:0000313" key="2">
    <source>
        <dbReference type="EMBL" id="KAJ7371807.1"/>
    </source>
</evidence>
<reference evidence="2" key="1">
    <citation type="submission" date="2023-01" db="EMBL/GenBank/DDBJ databases">
        <title>Genome assembly of the deep-sea coral Lophelia pertusa.</title>
        <authorList>
            <person name="Herrera S."/>
            <person name="Cordes E."/>
        </authorList>
    </citation>
    <scope>NUCLEOTIDE SEQUENCE</scope>
    <source>
        <strain evidence="2">USNM1676648</strain>
        <tissue evidence="2">Polyp</tissue>
    </source>
</reference>
<keyword evidence="3" id="KW-1185">Reference proteome</keyword>
<feature type="compositionally biased region" description="Low complexity" evidence="1">
    <location>
        <begin position="300"/>
        <end position="323"/>
    </location>
</feature>
<feature type="region of interest" description="Disordered" evidence="1">
    <location>
        <begin position="270"/>
        <end position="323"/>
    </location>
</feature>
<sequence length="387" mass="41992">MLTSTTAYSQEALISSHATGLVEIIHQPGCSDPNCLLPSCINLKLRRNHIQTCRKKSGRCDICKLLKSDLPDTLIGSPPSQSVRRQKTKSRQTTTQAFPQNEDINIVKVVKAGDKHETKLPESQPRFLSKQMTTYGTVGDHPATREQALGSAVLPHDPTAVNFQHQQQMHLGTTTLQLSTAIQGSNQVMQPPLEVLCNALQALNTVIQLVTSSQLEMHLIPIFRQALAGMEAAVMERLEGKTGPGPLMLNNSPLVLGYFEHDATNNQWTTSMLASPTPLSPPSGASSTTSMTSSPPPAPLSSSSSSSSSPSSSSSSSSSSSMTPLPFFPERSYEYDPGGTNQWAEHIPVQPPYKTMFQSNPVFGDMRSESDFDQDIILLDFVEELLG</sequence>
<accession>A0A9W9YYF6</accession>
<feature type="compositionally biased region" description="Low complexity" evidence="1">
    <location>
        <begin position="270"/>
        <end position="293"/>
    </location>
</feature>
<evidence type="ECO:0008006" key="4">
    <source>
        <dbReference type="Google" id="ProtNLM"/>
    </source>
</evidence>
<proteinExistence type="predicted"/>
<gene>
    <name evidence="2" type="ORF">OS493_023148</name>
</gene>
<dbReference type="Gene3D" id="1.20.1020.10">
    <property type="entry name" value="TAZ domain"/>
    <property type="match status" value="1"/>
</dbReference>
<dbReference type="Proteomes" id="UP001163046">
    <property type="component" value="Unassembled WGS sequence"/>
</dbReference>
<protein>
    <recommendedName>
        <fullName evidence="4">TAZ-type domain-containing protein</fullName>
    </recommendedName>
</protein>
<dbReference type="OrthoDB" id="5990210at2759"/>
<evidence type="ECO:0000256" key="1">
    <source>
        <dbReference type="SAM" id="MobiDB-lite"/>
    </source>
</evidence>
<dbReference type="AlphaFoldDB" id="A0A9W9YYF6"/>
<organism evidence="2 3">
    <name type="scientific">Desmophyllum pertusum</name>
    <dbReference type="NCBI Taxonomy" id="174260"/>
    <lineage>
        <taxon>Eukaryota</taxon>
        <taxon>Metazoa</taxon>
        <taxon>Cnidaria</taxon>
        <taxon>Anthozoa</taxon>
        <taxon>Hexacorallia</taxon>
        <taxon>Scleractinia</taxon>
        <taxon>Caryophylliina</taxon>
        <taxon>Caryophylliidae</taxon>
        <taxon>Desmophyllum</taxon>
    </lineage>
</organism>
<comment type="caution">
    <text evidence="2">The sequence shown here is derived from an EMBL/GenBank/DDBJ whole genome shotgun (WGS) entry which is preliminary data.</text>
</comment>